<dbReference type="AlphaFoldDB" id="A0A218VXF0"/>
<dbReference type="EMBL" id="MTKT01005739">
    <property type="protein sequence ID" value="OWM64949.1"/>
    <property type="molecule type" value="Genomic_DNA"/>
</dbReference>
<proteinExistence type="predicted"/>
<name>A0A218VXF0_PUNGR</name>
<dbReference type="Proteomes" id="UP000197138">
    <property type="component" value="Unassembled WGS sequence"/>
</dbReference>
<organism evidence="2 3">
    <name type="scientific">Punica granatum</name>
    <name type="common">Pomegranate</name>
    <dbReference type="NCBI Taxonomy" id="22663"/>
    <lineage>
        <taxon>Eukaryota</taxon>
        <taxon>Viridiplantae</taxon>
        <taxon>Streptophyta</taxon>
        <taxon>Embryophyta</taxon>
        <taxon>Tracheophyta</taxon>
        <taxon>Spermatophyta</taxon>
        <taxon>Magnoliopsida</taxon>
        <taxon>eudicotyledons</taxon>
        <taxon>Gunneridae</taxon>
        <taxon>Pentapetalae</taxon>
        <taxon>rosids</taxon>
        <taxon>malvids</taxon>
        <taxon>Myrtales</taxon>
        <taxon>Lythraceae</taxon>
        <taxon>Punica</taxon>
    </lineage>
</organism>
<gene>
    <name evidence="2" type="ORF">CDL15_Pgr028667</name>
</gene>
<evidence type="ECO:0000313" key="2">
    <source>
        <dbReference type="EMBL" id="OWM64949.1"/>
    </source>
</evidence>
<evidence type="ECO:0000256" key="1">
    <source>
        <dbReference type="SAM" id="MobiDB-lite"/>
    </source>
</evidence>
<protein>
    <submittedName>
        <fullName evidence="2">Uncharacterized protein</fullName>
    </submittedName>
</protein>
<feature type="region of interest" description="Disordered" evidence="1">
    <location>
        <begin position="59"/>
        <end position="85"/>
    </location>
</feature>
<evidence type="ECO:0000313" key="3">
    <source>
        <dbReference type="Proteomes" id="UP000197138"/>
    </source>
</evidence>
<accession>A0A218VXF0</accession>
<feature type="compositionally biased region" description="Low complexity" evidence="1">
    <location>
        <begin position="65"/>
        <end position="76"/>
    </location>
</feature>
<sequence length="159" mass="17779">MIPVARGEEGAEHQQTLGEYVCPTLGAGGSPHERQCAQSMEASDMLQAARGLDGCITHDGQTRPVGSSNSVDGSGDFWRHPMSTRQPPRRTILQCSFRRCWSRNFESLPWIGRCSGRRWRPSSELPPSVALWPLSPHYDQEYGTERTNFSFNGSFLISH</sequence>
<comment type="caution">
    <text evidence="2">The sequence shown here is derived from an EMBL/GenBank/DDBJ whole genome shotgun (WGS) entry which is preliminary data.</text>
</comment>
<reference evidence="3" key="1">
    <citation type="journal article" date="2017" name="Plant J.">
        <title>The pomegranate (Punica granatum L.) genome and the genomics of punicalagin biosynthesis.</title>
        <authorList>
            <person name="Qin G."/>
            <person name="Xu C."/>
            <person name="Ming R."/>
            <person name="Tang H."/>
            <person name="Guyot R."/>
            <person name="Kramer E.M."/>
            <person name="Hu Y."/>
            <person name="Yi X."/>
            <person name="Qi Y."/>
            <person name="Xu X."/>
            <person name="Gao Z."/>
            <person name="Pan H."/>
            <person name="Jian J."/>
            <person name="Tian Y."/>
            <person name="Yue Z."/>
            <person name="Xu Y."/>
        </authorList>
    </citation>
    <scope>NUCLEOTIDE SEQUENCE [LARGE SCALE GENOMIC DNA]</scope>
    <source>
        <strain evidence="3">cv. Dabenzi</strain>
    </source>
</reference>